<keyword evidence="5 6" id="KW-0472">Membrane</keyword>
<evidence type="ECO:0000259" key="7">
    <source>
        <dbReference type="Pfam" id="PF04138"/>
    </source>
</evidence>
<gene>
    <name evidence="8" type="ORF">CFBP5877_15510</name>
</gene>
<proteinExistence type="inferred from homology"/>
<keyword evidence="4 6" id="KW-1133">Transmembrane helix</keyword>
<dbReference type="Proteomes" id="UP000298579">
    <property type="component" value="Chromosome linear"/>
</dbReference>
<evidence type="ECO:0000256" key="1">
    <source>
        <dbReference type="ARBA" id="ARBA00004141"/>
    </source>
</evidence>
<evidence type="ECO:0000313" key="8">
    <source>
        <dbReference type="EMBL" id="QCL80586.1"/>
    </source>
</evidence>
<evidence type="ECO:0000256" key="6">
    <source>
        <dbReference type="SAM" id="Phobius"/>
    </source>
</evidence>
<organism evidence="8 9">
    <name type="scientific">Agrobacterium tumefaciens</name>
    <dbReference type="NCBI Taxonomy" id="358"/>
    <lineage>
        <taxon>Bacteria</taxon>
        <taxon>Pseudomonadati</taxon>
        <taxon>Pseudomonadota</taxon>
        <taxon>Alphaproteobacteria</taxon>
        <taxon>Hyphomicrobiales</taxon>
        <taxon>Rhizobiaceae</taxon>
        <taxon>Rhizobium/Agrobacterium group</taxon>
        <taxon>Agrobacterium</taxon>
        <taxon>Agrobacterium tumefaciens complex</taxon>
    </lineage>
</organism>
<feature type="transmembrane region" description="Helical" evidence="6">
    <location>
        <begin position="7"/>
        <end position="28"/>
    </location>
</feature>
<evidence type="ECO:0000256" key="2">
    <source>
        <dbReference type="ARBA" id="ARBA00009399"/>
    </source>
</evidence>
<evidence type="ECO:0000256" key="3">
    <source>
        <dbReference type="ARBA" id="ARBA00022692"/>
    </source>
</evidence>
<dbReference type="GO" id="GO:0000271">
    <property type="term" value="P:polysaccharide biosynthetic process"/>
    <property type="evidence" value="ECO:0007669"/>
    <property type="project" value="InterPro"/>
</dbReference>
<reference evidence="8 9" key="1">
    <citation type="submission" date="2019-04" db="EMBL/GenBank/DDBJ databases">
        <title>Complete genome sequence of Agrobacterium tumefaciens CFBP5877.</title>
        <authorList>
            <person name="Huang Y.-Y."/>
            <person name="Chiang H.-Y."/>
            <person name="Chou L."/>
            <person name="Lai E.-M."/>
            <person name="Kuo C.-H."/>
        </authorList>
    </citation>
    <scope>NUCLEOTIDE SEQUENCE [LARGE SCALE GENOMIC DNA]</scope>
    <source>
        <strain evidence="8 9">CFBP5877</strain>
    </source>
</reference>
<evidence type="ECO:0000313" key="9">
    <source>
        <dbReference type="Proteomes" id="UP000298579"/>
    </source>
</evidence>
<dbReference type="AlphaFoldDB" id="A0AAE6EGG9"/>
<dbReference type="PANTHER" id="PTHR38459:SF1">
    <property type="entry name" value="PROPHAGE BACTOPRENOL-LINKED GLUCOSE TRANSLOCASE HOMOLOG"/>
    <property type="match status" value="1"/>
</dbReference>
<name>A0AAE6EGG9_AGRTU</name>
<dbReference type="Pfam" id="PF04138">
    <property type="entry name" value="GtrA_DPMS_TM"/>
    <property type="match status" value="1"/>
</dbReference>
<feature type="transmembrane region" description="Helical" evidence="6">
    <location>
        <begin position="40"/>
        <end position="57"/>
    </location>
</feature>
<comment type="subcellular location">
    <subcellularLocation>
        <location evidence="1">Membrane</location>
        <topology evidence="1">Multi-pass membrane protein</topology>
    </subcellularLocation>
</comment>
<dbReference type="GO" id="GO:0005886">
    <property type="term" value="C:plasma membrane"/>
    <property type="evidence" value="ECO:0007669"/>
    <property type="project" value="TreeGrafter"/>
</dbReference>
<keyword evidence="3 6" id="KW-0812">Transmembrane</keyword>
<evidence type="ECO:0000256" key="5">
    <source>
        <dbReference type="ARBA" id="ARBA00023136"/>
    </source>
</evidence>
<dbReference type="InterPro" id="IPR051401">
    <property type="entry name" value="GtrA_CellWall_Glycosyl"/>
</dbReference>
<evidence type="ECO:0000256" key="4">
    <source>
        <dbReference type="ARBA" id="ARBA00022989"/>
    </source>
</evidence>
<dbReference type="InterPro" id="IPR007267">
    <property type="entry name" value="GtrA_DPMS_TM"/>
</dbReference>
<feature type="domain" description="GtrA/DPMS transmembrane" evidence="7">
    <location>
        <begin position="9"/>
        <end position="122"/>
    </location>
</feature>
<accession>A0AAE6EGG9</accession>
<feature type="transmembrane region" description="Helical" evidence="6">
    <location>
        <begin position="69"/>
        <end position="87"/>
    </location>
</feature>
<protein>
    <submittedName>
        <fullName evidence="8">GtrA family protein</fullName>
    </submittedName>
</protein>
<comment type="similarity">
    <text evidence="2">Belongs to the GtrA family.</text>
</comment>
<feature type="transmembrane region" description="Helical" evidence="6">
    <location>
        <begin position="99"/>
        <end position="116"/>
    </location>
</feature>
<dbReference type="PANTHER" id="PTHR38459">
    <property type="entry name" value="PROPHAGE BACTOPRENOL-LINKED GLUCOSE TRANSLOCASE HOMOLOG"/>
    <property type="match status" value="1"/>
</dbReference>
<sequence length="127" mass="14067">MKELAPLLRYGVVGIASNGLGYLAYLGLTTLGLPPKVTMTALYATATGIAFFVNRSFTFVDHGRMGPAGLRFVLIYLAGWVLNLILLETFVDKLRYPHWLVQGIAIVIVAAVLFVLQRHFVFRHSSE</sequence>
<dbReference type="EMBL" id="CP039898">
    <property type="protein sequence ID" value="QCL80586.1"/>
    <property type="molecule type" value="Genomic_DNA"/>
</dbReference>
<dbReference type="RefSeq" id="WP_080829911.1">
    <property type="nucleotide sequence ID" value="NZ_CP039889.1"/>
</dbReference>